<protein>
    <submittedName>
        <fullName evidence="1">Uncharacterized protein</fullName>
    </submittedName>
</protein>
<dbReference type="EMBL" id="ML732303">
    <property type="protein sequence ID" value="KAB8070406.1"/>
    <property type="molecule type" value="Genomic_DNA"/>
</dbReference>
<reference evidence="1 2" key="1">
    <citation type="submission" date="2019-04" db="EMBL/GenBank/DDBJ databases">
        <title>Friends and foes A comparative genomics study of 23 Aspergillus species from section Flavi.</title>
        <authorList>
            <consortium name="DOE Joint Genome Institute"/>
            <person name="Kjaerbolling I."/>
            <person name="Vesth T."/>
            <person name="Frisvad J.C."/>
            <person name="Nybo J.L."/>
            <person name="Theobald S."/>
            <person name="Kildgaard S."/>
            <person name="Isbrandt T."/>
            <person name="Kuo A."/>
            <person name="Sato A."/>
            <person name="Lyhne E.K."/>
            <person name="Kogle M.E."/>
            <person name="Wiebenga A."/>
            <person name="Kun R.S."/>
            <person name="Lubbers R.J."/>
            <person name="Makela M.R."/>
            <person name="Barry K."/>
            <person name="Chovatia M."/>
            <person name="Clum A."/>
            <person name="Daum C."/>
            <person name="Haridas S."/>
            <person name="He G."/>
            <person name="LaButti K."/>
            <person name="Lipzen A."/>
            <person name="Mondo S."/>
            <person name="Riley R."/>
            <person name="Salamov A."/>
            <person name="Simmons B.A."/>
            <person name="Magnuson J.K."/>
            <person name="Henrissat B."/>
            <person name="Mortensen U.H."/>
            <person name="Larsen T.O."/>
            <person name="Devries R.P."/>
            <person name="Grigoriev I.V."/>
            <person name="Machida M."/>
            <person name="Baker S.E."/>
            <person name="Andersen M.R."/>
        </authorList>
    </citation>
    <scope>NUCLEOTIDE SEQUENCE [LARGE SCALE GENOMIC DNA]</scope>
    <source>
        <strain evidence="1 2">CBS 151.66</strain>
    </source>
</reference>
<dbReference type="OrthoDB" id="1740265at2759"/>
<accession>A0A5N5WPE5</accession>
<gene>
    <name evidence="1" type="ORF">BDV29DRAFT_160478</name>
</gene>
<dbReference type="Proteomes" id="UP000326565">
    <property type="component" value="Unassembled WGS sequence"/>
</dbReference>
<dbReference type="SUPFAM" id="SSF51445">
    <property type="entry name" value="(Trans)glycosidases"/>
    <property type="match status" value="1"/>
</dbReference>
<dbReference type="AlphaFoldDB" id="A0A5N5WPE5"/>
<evidence type="ECO:0000313" key="2">
    <source>
        <dbReference type="Proteomes" id="UP000326565"/>
    </source>
</evidence>
<organism evidence="1 2">
    <name type="scientific">Aspergillus leporis</name>
    <dbReference type="NCBI Taxonomy" id="41062"/>
    <lineage>
        <taxon>Eukaryota</taxon>
        <taxon>Fungi</taxon>
        <taxon>Dikarya</taxon>
        <taxon>Ascomycota</taxon>
        <taxon>Pezizomycotina</taxon>
        <taxon>Eurotiomycetes</taxon>
        <taxon>Eurotiomycetidae</taxon>
        <taxon>Eurotiales</taxon>
        <taxon>Aspergillaceae</taxon>
        <taxon>Aspergillus</taxon>
        <taxon>Aspergillus subgen. Circumdati</taxon>
    </lineage>
</organism>
<evidence type="ECO:0000313" key="1">
    <source>
        <dbReference type="EMBL" id="KAB8070406.1"/>
    </source>
</evidence>
<proteinExistence type="predicted"/>
<keyword evidence="2" id="KW-1185">Reference proteome</keyword>
<sequence length="157" mass="18050">MSDFEVGWLQLDSVNNIANYDFIRAYEEKTWQLYNLRYQNSSSSKFPIPGEELSVPLDLVTSGALDGLWNEPFQGRLHPVILGKGTNSENFEWTVHKMVSCQQGNAPLFTNDVQVVNYITSHGVEEYWKERLYNFLNNNQAADKERLAKLAFAWLPA</sequence>
<dbReference type="InterPro" id="IPR017853">
    <property type="entry name" value="GH"/>
</dbReference>
<name>A0A5N5WPE5_9EURO</name>